<feature type="non-terminal residue" evidence="1">
    <location>
        <position position="1"/>
    </location>
</feature>
<evidence type="ECO:0000313" key="1">
    <source>
        <dbReference type="EMBL" id="CAE8719025.1"/>
    </source>
</evidence>
<dbReference type="Proteomes" id="UP000626109">
    <property type="component" value="Unassembled WGS sequence"/>
</dbReference>
<comment type="caution">
    <text evidence="1">The sequence shown here is derived from an EMBL/GenBank/DDBJ whole genome shotgun (WGS) entry which is preliminary data.</text>
</comment>
<dbReference type="EMBL" id="CAJNNW010033466">
    <property type="protein sequence ID" value="CAE8719025.1"/>
    <property type="molecule type" value="Genomic_DNA"/>
</dbReference>
<accession>A0A813L424</accession>
<proteinExistence type="predicted"/>
<protein>
    <recommendedName>
        <fullName evidence="3">BAG domain-containing protein</fullName>
    </recommendedName>
</protein>
<organism evidence="1 2">
    <name type="scientific">Polarella glacialis</name>
    <name type="common">Dinoflagellate</name>
    <dbReference type="NCBI Taxonomy" id="89957"/>
    <lineage>
        <taxon>Eukaryota</taxon>
        <taxon>Sar</taxon>
        <taxon>Alveolata</taxon>
        <taxon>Dinophyceae</taxon>
        <taxon>Suessiales</taxon>
        <taxon>Suessiaceae</taxon>
        <taxon>Polarella</taxon>
    </lineage>
</organism>
<reference evidence="1" key="1">
    <citation type="submission" date="2021-02" db="EMBL/GenBank/DDBJ databases">
        <authorList>
            <person name="Dougan E. K."/>
            <person name="Rhodes N."/>
            <person name="Thang M."/>
            <person name="Chan C."/>
        </authorList>
    </citation>
    <scope>NUCLEOTIDE SEQUENCE</scope>
</reference>
<dbReference type="AlphaFoldDB" id="A0A813L424"/>
<gene>
    <name evidence="1" type="ORF">PGLA2088_LOCUS40402</name>
</gene>
<evidence type="ECO:0000313" key="2">
    <source>
        <dbReference type="Proteomes" id="UP000626109"/>
    </source>
</evidence>
<sequence length="153" mass="17250">VRLAQDKWTRSNKVHKRDDRVRILREVSDTLCTQASALEEELARLRCQPPGNRDSAAMDQMKTSLKKLLKEIWKAEPRHAIDDNVARDLRQSASQKILHLQETFAVMTNTKVPAKRETPRPSMARSGSRIRFVEGSKVAPANVLSVAPVVVSL</sequence>
<name>A0A813L424_POLGL</name>
<evidence type="ECO:0008006" key="3">
    <source>
        <dbReference type="Google" id="ProtNLM"/>
    </source>
</evidence>